<dbReference type="Gene3D" id="3.40.50.1820">
    <property type="entry name" value="alpha/beta hydrolase"/>
    <property type="match status" value="1"/>
</dbReference>
<dbReference type="Pfam" id="PF00561">
    <property type="entry name" value="Abhydrolase_1"/>
    <property type="match status" value="1"/>
</dbReference>
<name>A0A7X4HG86_9BURK</name>
<organism evidence="2 3">
    <name type="scientific">Pseudoduganella aquatica</name>
    <dbReference type="NCBI Taxonomy" id="2660641"/>
    <lineage>
        <taxon>Bacteria</taxon>
        <taxon>Pseudomonadati</taxon>
        <taxon>Pseudomonadota</taxon>
        <taxon>Betaproteobacteria</taxon>
        <taxon>Burkholderiales</taxon>
        <taxon>Oxalobacteraceae</taxon>
        <taxon>Telluria group</taxon>
        <taxon>Pseudoduganella</taxon>
    </lineage>
</organism>
<reference evidence="2 3" key="1">
    <citation type="submission" date="2019-12" db="EMBL/GenBank/DDBJ databases">
        <title>Novel species isolated from a subtropical stream in China.</title>
        <authorList>
            <person name="Lu H."/>
        </authorList>
    </citation>
    <scope>NUCLEOTIDE SEQUENCE [LARGE SCALE GENOMIC DNA]</scope>
    <source>
        <strain evidence="2 3">FT127W</strain>
    </source>
</reference>
<sequence>MPAAQAAPVAYRTVAVEGVQIAYREAGDASKPAIVLLHGVPSSSRMYDGLLRKLGDRYHLIAPDYPGFGNSEAPDPASFSYTFDHLAAVMQKFTDAVGVTRYVLLMQDYGAPVGMRMAIARPAAIQGLVFQNGNVYEEGLGAMWAKRKPFWTDRAAYEKEVVAVHQSVAATRARHIGDDPAVEAYDPDLWMDEYAYLNRPGQARIQADLIYDYQTNLAAYPAWQAWLKQRQLPTLVVWGKHDLAFTVPGAHAFRRDNPAAEVHILDGGHFVMDTRLDDVARLTAAFMARVNTR</sequence>
<keyword evidence="3" id="KW-1185">Reference proteome</keyword>
<feature type="domain" description="AB hydrolase-1" evidence="1">
    <location>
        <begin position="32"/>
        <end position="274"/>
    </location>
</feature>
<dbReference type="InterPro" id="IPR000073">
    <property type="entry name" value="AB_hydrolase_1"/>
</dbReference>
<evidence type="ECO:0000259" key="1">
    <source>
        <dbReference type="Pfam" id="PF00561"/>
    </source>
</evidence>
<keyword evidence="2" id="KW-0378">Hydrolase</keyword>
<dbReference type="InterPro" id="IPR051340">
    <property type="entry name" value="Haloalkane_dehalogenase"/>
</dbReference>
<gene>
    <name evidence="2" type="ORF">GTP77_19965</name>
</gene>
<accession>A0A7X4HG86</accession>
<dbReference type="Proteomes" id="UP000450676">
    <property type="component" value="Unassembled WGS sequence"/>
</dbReference>
<dbReference type="PRINTS" id="PR00111">
    <property type="entry name" value="ABHYDROLASE"/>
</dbReference>
<dbReference type="EMBL" id="WWCU01000025">
    <property type="protein sequence ID" value="MYN09605.1"/>
    <property type="molecule type" value="Genomic_DNA"/>
</dbReference>
<dbReference type="PANTHER" id="PTHR42977">
    <property type="entry name" value="HYDROLASE-RELATED"/>
    <property type="match status" value="1"/>
</dbReference>
<dbReference type="SUPFAM" id="SSF53474">
    <property type="entry name" value="alpha/beta-Hydrolases"/>
    <property type="match status" value="1"/>
</dbReference>
<evidence type="ECO:0000313" key="2">
    <source>
        <dbReference type="EMBL" id="MYN09605.1"/>
    </source>
</evidence>
<dbReference type="InterPro" id="IPR029058">
    <property type="entry name" value="AB_hydrolase_fold"/>
</dbReference>
<dbReference type="GO" id="GO:0004301">
    <property type="term" value="F:epoxide hydrolase activity"/>
    <property type="evidence" value="ECO:0007669"/>
    <property type="project" value="TreeGrafter"/>
</dbReference>
<protein>
    <submittedName>
        <fullName evidence="2">Alpha/beta fold hydrolase</fullName>
    </submittedName>
</protein>
<proteinExistence type="predicted"/>
<comment type="caution">
    <text evidence="2">The sequence shown here is derived from an EMBL/GenBank/DDBJ whole genome shotgun (WGS) entry which is preliminary data.</text>
</comment>
<evidence type="ECO:0000313" key="3">
    <source>
        <dbReference type="Proteomes" id="UP000450676"/>
    </source>
</evidence>
<dbReference type="PANTHER" id="PTHR42977:SF1">
    <property type="entry name" value="BLR6576 PROTEIN"/>
    <property type="match status" value="1"/>
</dbReference>
<dbReference type="AlphaFoldDB" id="A0A7X4HG86"/>